<dbReference type="GO" id="GO:0030288">
    <property type="term" value="C:outer membrane-bounded periplasmic space"/>
    <property type="evidence" value="ECO:0007669"/>
    <property type="project" value="InterPro"/>
</dbReference>
<keyword evidence="5" id="KW-0626">Porin</keyword>
<evidence type="ECO:0000256" key="1">
    <source>
        <dbReference type="ARBA" id="ARBA00004418"/>
    </source>
</evidence>
<dbReference type="Pfam" id="PF01389">
    <property type="entry name" value="OmpA_membrane"/>
    <property type="match status" value="1"/>
</dbReference>
<evidence type="ECO:0000256" key="4">
    <source>
        <dbReference type="ARBA" id="ARBA00022764"/>
    </source>
</evidence>
<evidence type="ECO:0000313" key="9">
    <source>
        <dbReference type="EMBL" id="EFA28813.1"/>
    </source>
</evidence>
<keyword evidence="5" id="KW-0813">Transport</keyword>
<name>A0A7G2JZR5_HAEIF</name>
<comment type="subcellular location">
    <subcellularLocation>
        <location evidence="1">Periplasm</location>
    </subcellularLocation>
</comment>
<dbReference type="SUPFAM" id="SSF49584">
    <property type="entry name" value="Periplasmic chaperone C-domain"/>
    <property type="match status" value="1"/>
</dbReference>
<reference evidence="9" key="1">
    <citation type="journal article" date="2010" name="Genomics">
        <title>Tracing phylogenomic events leading to diversity of Haemophilus influenzae and the emergence of Brazilian Purpuric Fever (BPF)-associated clones.</title>
        <authorList>
            <person name="Papazisi L."/>
            <person name="Ratnayake S."/>
            <person name="Remortel B.G."/>
            <person name="Bock G.R."/>
            <person name="Liang W."/>
            <person name="Saeed A.I."/>
            <person name="Liu J."/>
            <person name="Fleischmann R.D."/>
            <person name="Kilian M."/>
            <person name="Peterson S.N."/>
        </authorList>
    </citation>
    <scope>NUCLEOTIDE SEQUENCE [LARGE SCALE GENOMIC DNA]</scope>
    <source>
        <strain evidence="9">HK1212</strain>
    </source>
</reference>
<dbReference type="InterPro" id="IPR036316">
    <property type="entry name" value="Pili_assmbl_chap_C_dom_sf"/>
</dbReference>
<comment type="caution">
    <text evidence="9">The sequence shown here is derived from an EMBL/GenBank/DDBJ whole genome shotgun (WGS) entry which is preliminary data.</text>
</comment>
<evidence type="ECO:0000256" key="6">
    <source>
        <dbReference type="ARBA" id="ARBA00023186"/>
    </source>
</evidence>
<evidence type="ECO:0000256" key="2">
    <source>
        <dbReference type="ARBA" id="ARBA00005710"/>
    </source>
</evidence>
<organism evidence="9">
    <name type="scientific">Haemophilus influenzae HK1212</name>
    <dbReference type="NCBI Taxonomy" id="456482"/>
    <lineage>
        <taxon>Bacteria</taxon>
        <taxon>Pseudomonadati</taxon>
        <taxon>Pseudomonadota</taxon>
        <taxon>Gammaproteobacteria</taxon>
        <taxon>Pasteurellales</taxon>
        <taxon>Pasteurellaceae</taxon>
        <taxon>Haemophilus</taxon>
    </lineage>
</organism>
<evidence type="ECO:0000259" key="7">
    <source>
        <dbReference type="Pfam" id="PF01389"/>
    </source>
</evidence>
<dbReference type="PANTHER" id="PTHR30251:SF2">
    <property type="entry name" value="FIMBRIAL CHAPERONE YADV-RELATED"/>
    <property type="match status" value="1"/>
</dbReference>
<dbReference type="GO" id="GO:0015288">
    <property type="term" value="F:porin activity"/>
    <property type="evidence" value="ECO:0007669"/>
    <property type="project" value="UniProtKB-KW"/>
</dbReference>
<comment type="similarity">
    <text evidence="3">Belongs to the periplasmic pilus chaperone family.</text>
</comment>
<dbReference type="GO" id="GO:0009279">
    <property type="term" value="C:cell outer membrane"/>
    <property type="evidence" value="ECO:0007669"/>
    <property type="project" value="InterPro"/>
</dbReference>
<feature type="non-terminal residue" evidence="9">
    <location>
        <position position="1"/>
    </location>
</feature>
<dbReference type="InterPro" id="IPR000498">
    <property type="entry name" value="OmpA-like_TM_dom"/>
</dbReference>
<dbReference type="InterPro" id="IPR050643">
    <property type="entry name" value="Periplasmic_pilus_chap"/>
</dbReference>
<dbReference type="Gene3D" id="2.40.160.20">
    <property type="match status" value="1"/>
</dbReference>
<protein>
    <submittedName>
        <fullName evidence="9">Outer membrane protein P5</fullName>
    </submittedName>
</protein>
<comment type="similarity">
    <text evidence="2">Belongs to the outer membrane OOP (TC 1.B.6) superfamily. OmpA family.</text>
</comment>
<accession>A0A7G2JZR5</accession>
<dbReference type="SUPFAM" id="SSF56925">
    <property type="entry name" value="OMPA-like"/>
    <property type="match status" value="1"/>
</dbReference>
<dbReference type="Pfam" id="PF02753">
    <property type="entry name" value="PapD_C"/>
    <property type="match status" value="1"/>
</dbReference>
<evidence type="ECO:0000256" key="5">
    <source>
        <dbReference type="ARBA" id="ARBA00023114"/>
    </source>
</evidence>
<dbReference type="InterPro" id="IPR001829">
    <property type="entry name" value="Pili_assmbl_chaperone_bac"/>
</dbReference>
<dbReference type="InterPro" id="IPR011250">
    <property type="entry name" value="OMP/PagP_B-barrel"/>
</dbReference>
<feature type="domain" description="Outer membrane protein OmpA-like transmembrane" evidence="7">
    <location>
        <begin position="1"/>
        <end position="136"/>
    </location>
</feature>
<sequence>NSFTYGVFGGYQILNQNNLGLAVELGYDDFGRAKGRKEGRTVAKHTNHGTHLSLKGSYEVLNGLDVYGKAGVALVRSDYKFYPIDNHKDGHRVRASGLFAVGAEYAVLPELAVRLEYQWLTRVGKYRPQDNPNSAIAIRSRLKLFYRPAKLSLDPFDAMKKVVFKATPKGVLVDNQTPYYMNYIGLLHQNKPAKNVKMVAPFSQAVFEAKGVRSGDKLKWVLVNDYGADQEGDAIAQ</sequence>
<keyword evidence="4" id="KW-0574">Periplasm</keyword>
<keyword evidence="5" id="KW-0406">Ion transport</keyword>
<dbReference type="Gene3D" id="2.60.40.10">
    <property type="entry name" value="Immunoglobulins"/>
    <property type="match status" value="1"/>
</dbReference>
<dbReference type="InterPro" id="IPR013783">
    <property type="entry name" value="Ig-like_fold"/>
</dbReference>
<dbReference type="AlphaFoldDB" id="A0A7G2JZR5"/>
<evidence type="ECO:0000256" key="3">
    <source>
        <dbReference type="ARBA" id="ARBA00007399"/>
    </source>
</evidence>
<proteinExistence type="inferred from homology"/>
<dbReference type="PRINTS" id="PR00969">
    <property type="entry name" value="CHAPERONPILI"/>
</dbReference>
<keyword evidence="6" id="KW-0143">Chaperone</keyword>
<dbReference type="EMBL" id="ABFC01000516">
    <property type="protein sequence ID" value="EFA28813.1"/>
    <property type="molecule type" value="Genomic_DNA"/>
</dbReference>
<dbReference type="PANTHER" id="PTHR30251">
    <property type="entry name" value="PILUS ASSEMBLY CHAPERONE"/>
    <property type="match status" value="1"/>
</dbReference>
<keyword evidence="5" id="KW-0812">Transmembrane</keyword>
<dbReference type="InterPro" id="IPR016148">
    <property type="entry name" value="Pili_assmbl_chaperone_C"/>
</dbReference>
<feature type="domain" description="Pili assembly chaperone C-terminal" evidence="8">
    <location>
        <begin position="173"/>
        <end position="230"/>
    </location>
</feature>
<evidence type="ECO:0000259" key="8">
    <source>
        <dbReference type="Pfam" id="PF02753"/>
    </source>
</evidence>
<gene>
    <name evidence="9" type="ORF">HAINFHK1212_1315</name>
</gene>
<dbReference type="GO" id="GO:0046930">
    <property type="term" value="C:pore complex"/>
    <property type="evidence" value="ECO:0007669"/>
    <property type="project" value="UniProtKB-KW"/>
</dbReference>